<protein>
    <submittedName>
        <fullName evidence="2">DUF1345 domain-containing protein</fullName>
    </submittedName>
</protein>
<evidence type="ECO:0000313" key="2">
    <source>
        <dbReference type="EMBL" id="QVI19873.1"/>
    </source>
</evidence>
<gene>
    <name evidence="2" type="ORF">KHQ06_26660</name>
</gene>
<reference evidence="2 3" key="1">
    <citation type="submission" date="2021-04" db="EMBL/GenBank/DDBJ databases">
        <title>Nocardia tengchongensis.</title>
        <authorList>
            <person name="Zhuang k."/>
            <person name="Ran Y."/>
            <person name="Li W."/>
        </authorList>
    </citation>
    <scope>NUCLEOTIDE SEQUENCE [LARGE SCALE GENOMIC DNA]</scope>
    <source>
        <strain evidence="2 3">CFH S0057</strain>
    </source>
</reference>
<dbReference type="EMBL" id="CP074371">
    <property type="protein sequence ID" value="QVI19873.1"/>
    <property type="molecule type" value="Genomic_DNA"/>
</dbReference>
<dbReference type="SUPFAM" id="SSF81324">
    <property type="entry name" value="Voltage-gated potassium channels"/>
    <property type="match status" value="1"/>
</dbReference>
<feature type="transmembrane region" description="Helical" evidence="1">
    <location>
        <begin position="205"/>
        <end position="226"/>
    </location>
</feature>
<keyword evidence="1" id="KW-1133">Transmembrane helix</keyword>
<evidence type="ECO:0000256" key="1">
    <source>
        <dbReference type="SAM" id="Phobius"/>
    </source>
</evidence>
<dbReference type="RefSeq" id="WP_213555903.1">
    <property type="nucleotide sequence ID" value="NZ_JBHXAJ010000021.1"/>
</dbReference>
<dbReference type="Proteomes" id="UP000683310">
    <property type="component" value="Chromosome"/>
</dbReference>
<name>A0ABX8CIV6_9NOCA</name>
<keyword evidence="1" id="KW-0472">Membrane</keyword>
<keyword evidence="1" id="KW-0812">Transmembrane</keyword>
<feature type="transmembrane region" description="Helical" evidence="1">
    <location>
        <begin position="26"/>
        <end position="42"/>
    </location>
</feature>
<sequence length="230" mass="25327">MSAPGNDADDDQVPAWARRTAGESRWAATAAVIGILLVQYLLPPEYSAGPNWVVPIVGFALLIILVIANPVRLDREDDRLRQFSLMLMAVLGFGMVWSVAHLVMSLINGTSANNAAGLLGSGAAVWLSNVLVFALWYWDFDRGGPAARAHARQRYPDFLWVQMQNPALAEPDWEPQFPDYLYLSFTNATAFSPTDVMPMTRWAKLLMMVQSGISLVTVTLVVARAVNVLH</sequence>
<feature type="transmembrane region" description="Helical" evidence="1">
    <location>
        <begin position="83"/>
        <end position="104"/>
    </location>
</feature>
<evidence type="ECO:0000313" key="3">
    <source>
        <dbReference type="Proteomes" id="UP000683310"/>
    </source>
</evidence>
<keyword evidence="3" id="KW-1185">Reference proteome</keyword>
<organism evidence="2 3">
    <name type="scientific">Nocardia tengchongensis</name>
    <dbReference type="NCBI Taxonomy" id="2055889"/>
    <lineage>
        <taxon>Bacteria</taxon>
        <taxon>Bacillati</taxon>
        <taxon>Actinomycetota</taxon>
        <taxon>Actinomycetes</taxon>
        <taxon>Mycobacteriales</taxon>
        <taxon>Nocardiaceae</taxon>
        <taxon>Nocardia</taxon>
    </lineage>
</organism>
<feature type="transmembrane region" description="Helical" evidence="1">
    <location>
        <begin position="116"/>
        <end position="138"/>
    </location>
</feature>
<feature type="transmembrane region" description="Helical" evidence="1">
    <location>
        <begin position="54"/>
        <end position="71"/>
    </location>
</feature>
<proteinExistence type="predicted"/>
<accession>A0ABX8CIV6</accession>